<reference evidence="2" key="1">
    <citation type="submission" date="2013-05" db="EMBL/GenBank/DDBJ databases">
        <title>The Genome sequence of Mucor circinelloides f. circinelloides 1006PhL.</title>
        <authorList>
            <consortium name="The Broad Institute Genomics Platform"/>
            <person name="Cuomo C."/>
            <person name="Earl A."/>
            <person name="Findley K."/>
            <person name="Lee S.C."/>
            <person name="Walker B."/>
            <person name="Young S."/>
            <person name="Zeng Q."/>
            <person name="Gargeya S."/>
            <person name="Fitzgerald M."/>
            <person name="Haas B."/>
            <person name="Abouelleil A."/>
            <person name="Allen A.W."/>
            <person name="Alvarado L."/>
            <person name="Arachchi H.M."/>
            <person name="Berlin A.M."/>
            <person name="Chapman S.B."/>
            <person name="Gainer-Dewar J."/>
            <person name="Goldberg J."/>
            <person name="Griggs A."/>
            <person name="Gujja S."/>
            <person name="Hansen M."/>
            <person name="Howarth C."/>
            <person name="Imamovic A."/>
            <person name="Ireland A."/>
            <person name="Larimer J."/>
            <person name="McCowan C."/>
            <person name="Murphy C."/>
            <person name="Pearson M."/>
            <person name="Poon T.W."/>
            <person name="Priest M."/>
            <person name="Roberts A."/>
            <person name="Saif S."/>
            <person name="Shea T."/>
            <person name="Sisk P."/>
            <person name="Sykes S."/>
            <person name="Wortman J."/>
            <person name="Nusbaum C."/>
            <person name="Birren B."/>
        </authorList>
    </citation>
    <scope>NUCLEOTIDE SEQUENCE [LARGE SCALE GENOMIC DNA]</scope>
    <source>
        <strain evidence="2">1006PhL</strain>
    </source>
</reference>
<evidence type="ECO:0000313" key="2">
    <source>
        <dbReference type="Proteomes" id="UP000014254"/>
    </source>
</evidence>
<dbReference type="EMBL" id="KE123904">
    <property type="protein sequence ID" value="EPB91925.1"/>
    <property type="molecule type" value="Genomic_DNA"/>
</dbReference>
<dbReference type="InParanoid" id="S2KHQ4"/>
<gene>
    <name evidence="1" type="ORF">HMPREF1544_01219</name>
</gene>
<proteinExistence type="predicted"/>
<sequence length="96" mass="10948">MPVPLKLPEATLQQINEIEINHNNTDSILPKTDISKPDTDYALRFKQSLESMHWKACYETGKKDGSPKAMDCLEDEAWSYAKLNAATVFVKTKQYN</sequence>
<name>S2KHQ4_MUCC1</name>
<organism evidence="1 2">
    <name type="scientific">Mucor circinelloides f. circinelloides (strain 1006PhL)</name>
    <name type="common">Mucormycosis agent</name>
    <name type="synonym">Calyptromyces circinelloides</name>
    <dbReference type="NCBI Taxonomy" id="1220926"/>
    <lineage>
        <taxon>Eukaryota</taxon>
        <taxon>Fungi</taxon>
        <taxon>Fungi incertae sedis</taxon>
        <taxon>Mucoromycota</taxon>
        <taxon>Mucoromycotina</taxon>
        <taxon>Mucoromycetes</taxon>
        <taxon>Mucorales</taxon>
        <taxon>Mucorineae</taxon>
        <taxon>Mucoraceae</taxon>
        <taxon>Mucor</taxon>
    </lineage>
</organism>
<dbReference type="OrthoDB" id="2272288at2759"/>
<dbReference type="VEuPathDB" id="FungiDB:HMPREF1544_01219"/>
<accession>S2KHQ4</accession>
<protein>
    <submittedName>
        <fullName evidence="1">Uncharacterized protein</fullName>
    </submittedName>
</protein>
<keyword evidence="2" id="KW-1185">Reference proteome</keyword>
<dbReference type="Proteomes" id="UP000014254">
    <property type="component" value="Unassembled WGS sequence"/>
</dbReference>
<dbReference type="AlphaFoldDB" id="S2KHQ4"/>
<evidence type="ECO:0000313" key="1">
    <source>
        <dbReference type="EMBL" id="EPB91925.1"/>
    </source>
</evidence>